<dbReference type="PANTHER" id="PTHR43295">
    <property type="entry name" value="ARGININE DECARBOXYLASE"/>
    <property type="match status" value="1"/>
</dbReference>
<dbReference type="EMBL" id="CAJGYO010000007">
    <property type="protein sequence ID" value="CAD6242769.1"/>
    <property type="molecule type" value="Genomic_DNA"/>
</dbReference>
<accession>A0A811PJM5</accession>
<dbReference type="Gene3D" id="3.20.20.10">
    <property type="entry name" value="Alanine racemase"/>
    <property type="match status" value="2"/>
</dbReference>
<reference evidence="14" key="1">
    <citation type="submission" date="2020-10" db="EMBL/GenBank/DDBJ databases">
        <authorList>
            <person name="Han B."/>
            <person name="Lu T."/>
            <person name="Zhao Q."/>
            <person name="Huang X."/>
            <person name="Zhao Y."/>
        </authorList>
    </citation>
    <scope>NUCLEOTIDE SEQUENCE</scope>
</reference>
<dbReference type="AlphaFoldDB" id="A0A811PJM5"/>
<evidence type="ECO:0000313" key="15">
    <source>
        <dbReference type="Proteomes" id="UP000604825"/>
    </source>
</evidence>
<evidence type="ECO:0000256" key="6">
    <source>
        <dbReference type="ARBA" id="ARBA00022793"/>
    </source>
</evidence>
<dbReference type="GO" id="GO:0008295">
    <property type="term" value="P:spermidine biosynthetic process"/>
    <property type="evidence" value="ECO:0007669"/>
    <property type="project" value="UniProtKB-KW"/>
</dbReference>
<comment type="catalytic activity">
    <reaction evidence="11 12">
        <text>L-arginine + H(+) = agmatine + CO2</text>
        <dbReference type="Rhea" id="RHEA:17641"/>
        <dbReference type="ChEBI" id="CHEBI:15378"/>
        <dbReference type="ChEBI" id="CHEBI:16526"/>
        <dbReference type="ChEBI" id="CHEBI:32682"/>
        <dbReference type="ChEBI" id="CHEBI:58145"/>
        <dbReference type="EC" id="4.1.1.19"/>
    </reaction>
</comment>
<evidence type="ECO:0000256" key="4">
    <source>
        <dbReference type="ARBA" id="ARBA00008357"/>
    </source>
</evidence>
<keyword evidence="15" id="KW-1185">Reference proteome</keyword>
<dbReference type="InterPro" id="IPR009006">
    <property type="entry name" value="Ala_racemase/Decarboxylase_C"/>
</dbReference>
<dbReference type="UniPathway" id="UPA00186">
    <property type="reaction ID" value="UER00284"/>
</dbReference>
<comment type="cofactor">
    <cofactor evidence="2 12">
        <name>Mg(2+)</name>
        <dbReference type="ChEBI" id="CHEBI:18420"/>
    </cofactor>
</comment>
<evidence type="ECO:0000259" key="13">
    <source>
        <dbReference type="Pfam" id="PF02784"/>
    </source>
</evidence>
<evidence type="ECO:0000256" key="7">
    <source>
        <dbReference type="ARBA" id="ARBA00022842"/>
    </source>
</evidence>
<evidence type="ECO:0000256" key="3">
    <source>
        <dbReference type="ARBA" id="ARBA00004773"/>
    </source>
</evidence>
<evidence type="ECO:0000256" key="1">
    <source>
        <dbReference type="ARBA" id="ARBA00001933"/>
    </source>
</evidence>
<dbReference type="Pfam" id="PF02784">
    <property type="entry name" value="Orn_Arg_deC_N"/>
    <property type="match status" value="1"/>
</dbReference>
<dbReference type="SUPFAM" id="SSF51419">
    <property type="entry name" value="PLP-binding barrel"/>
    <property type="match status" value="1"/>
</dbReference>
<evidence type="ECO:0000256" key="5">
    <source>
        <dbReference type="ARBA" id="ARBA00012426"/>
    </source>
</evidence>
<comment type="pathway">
    <text evidence="3 12">Amine and polyamine biosynthesis; agmatine biosynthesis; agmatine from L-arginine: step 1/1.</text>
</comment>
<dbReference type="PANTHER" id="PTHR43295:SF1">
    <property type="entry name" value="ARGININE DECARBOXYLASE 1, CHLOROPLASTIC-RELATED"/>
    <property type="match status" value="1"/>
</dbReference>
<dbReference type="EC" id="4.1.1.19" evidence="5 12"/>
<protein>
    <recommendedName>
        <fullName evidence="5 12">Arginine decarboxylase</fullName>
        <ecNumber evidence="5 12">4.1.1.19</ecNumber>
    </recommendedName>
</protein>
<evidence type="ECO:0000256" key="2">
    <source>
        <dbReference type="ARBA" id="ARBA00001946"/>
    </source>
</evidence>
<evidence type="ECO:0000256" key="11">
    <source>
        <dbReference type="ARBA" id="ARBA00049309"/>
    </source>
</evidence>
<keyword evidence="7 12" id="KW-0460">Magnesium</keyword>
<evidence type="ECO:0000313" key="14">
    <source>
        <dbReference type="EMBL" id="CAD6242769.1"/>
    </source>
</evidence>
<comment type="similarity">
    <text evidence="4 12">Belongs to the Orn/Lys/Arg decarboxylase class-II family. SpeA subfamily.</text>
</comment>
<dbReference type="Gene3D" id="2.40.37.10">
    <property type="entry name" value="Lyase, Ornithine Decarboxylase, Chain A, domain 1"/>
    <property type="match status" value="1"/>
</dbReference>
<keyword evidence="10 12" id="KW-0456">Lyase</keyword>
<comment type="cofactor">
    <cofactor evidence="1 12">
        <name>pyridoxal 5'-phosphate</name>
        <dbReference type="ChEBI" id="CHEBI:597326"/>
    </cofactor>
</comment>
<dbReference type="InterPro" id="IPR029066">
    <property type="entry name" value="PLP-binding_barrel"/>
</dbReference>
<evidence type="ECO:0000256" key="12">
    <source>
        <dbReference type="RuleBase" id="RU003740"/>
    </source>
</evidence>
<keyword evidence="8 12" id="KW-0663">Pyridoxal phosphate</keyword>
<organism evidence="14 15">
    <name type="scientific">Miscanthus lutarioriparius</name>
    <dbReference type="NCBI Taxonomy" id="422564"/>
    <lineage>
        <taxon>Eukaryota</taxon>
        <taxon>Viridiplantae</taxon>
        <taxon>Streptophyta</taxon>
        <taxon>Embryophyta</taxon>
        <taxon>Tracheophyta</taxon>
        <taxon>Spermatophyta</taxon>
        <taxon>Magnoliopsida</taxon>
        <taxon>Liliopsida</taxon>
        <taxon>Poales</taxon>
        <taxon>Poaceae</taxon>
        <taxon>PACMAD clade</taxon>
        <taxon>Panicoideae</taxon>
        <taxon>Andropogonodae</taxon>
        <taxon>Andropogoneae</taxon>
        <taxon>Saccharinae</taxon>
        <taxon>Miscanthus</taxon>
    </lineage>
</organism>
<feature type="domain" description="Orn/DAP/Arg decarboxylase 2 N-terminal" evidence="13">
    <location>
        <begin position="68"/>
        <end position="157"/>
    </location>
</feature>
<dbReference type="InterPro" id="IPR002985">
    <property type="entry name" value="Arg_decrbxlase"/>
</dbReference>
<keyword evidence="6 12" id="KW-0210">Decarboxylase</keyword>
<evidence type="ECO:0000256" key="8">
    <source>
        <dbReference type="ARBA" id="ARBA00022898"/>
    </source>
</evidence>
<gene>
    <name evidence="14" type="ORF">NCGR_LOCUS28150</name>
</gene>
<keyword evidence="9 12" id="KW-0745">Spermidine biosynthesis</keyword>
<dbReference type="Proteomes" id="UP000604825">
    <property type="component" value="Unassembled WGS sequence"/>
</dbReference>
<dbReference type="GO" id="GO:0008792">
    <property type="term" value="F:arginine decarboxylase activity"/>
    <property type="evidence" value="ECO:0007669"/>
    <property type="project" value="UniProtKB-EC"/>
</dbReference>
<dbReference type="InterPro" id="IPR000183">
    <property type="entry name" value="Orn/DAP/Arg_de-COase"/>
</dbReference>
<evidence type="ECO:0000256" key="9">
    <source>
        <dbReference type="ARBA" id="ARBA00023066"/>
    </source>
</evidence>
<dbReference type="PRINTS" id="PR01179">
    <property type="entry name" value="ODADCRBXLASE"/>
</dbReference>
<dbReference type="GO" id="GO:0006527">
    <property type="term" value="P:L-arginine catabolic process"/>
    <property type="evidence" value="ECO:0007669"/>
    <property type="project" value="InterPro"/>
</dbReference>
<proteinExistence type="inferred from homology"/>
<evidence type="ECO:0000256" key="10">
    <source>
        <dbReference type="ARBA" id="ARBA00023239"/>
    </source>
</evidence>
<name>A0A811PJM5_9POAL</name>
<dbReference type="InterPro" id="IPR022644">
    <property type="entry name" value="De-COase2_N"/>
</dbReference>
<dbReference type="PRINTS" id="PR01180">
    <property type="entry name" value="ARGDCRBXLASE"/>
</dbReference>
<dbReference type="OrthoDB" id="3717802at2759"/>
<comment type="caution">
    <text evidence="14">The sequence shown here is derived from an EMBL/GenBank/DDBJ whole genome shotgun (WGS) entry which is preliminary data.</text>
</comment>
<sequence length="372" mass="39921">MARSIGLNTVIVLKQEEELDIVVDASRRLAVRPVVGMRTKHASHFSSTSGEKGKFGLNATQILSVIPTTAPFSDGVGEATQIYCELARLSMDMRVIDVGSGLGIDYDGTHSAQTDMSMAYSLEEYVAAVVAAIGRVCDRKGVQHPIICSESGRALVSHHSVLVFEAFLATAPGILDVATTYLLDELTDDCHADYRNVMTTAVRAEAALRRAVQGGVLGREYLAAVDTFCELIARGIGAPEPPRTYHINLSVFTSLPDMWAIGQQFPIIPIQRLQERPAIDGVLSDLTCDSDGKVSEFIGGRHSLPLHELPTHATCGYYLGMFLGGAYQEALGGLLHLFGGPSVDGPHCFAVTRTTVGPSYAGGLSLWIRMAL</sequence>